<dbReference type="InterPro" id="IPR036612">
    <property type="entry name" value="KH_dom_type_1_sf"/>
</dbReference>
<evidence type="ECO:0000256" key="5">
    <source>
        <dbReference type="ARBA" id="ARBA00022840"/>
    </source>
</evidence>
<sequence>MASVNKSLAQLELEPASTKNLKSFVGELNGNLKILEKGFGVKIFQNGNKVSISGESDSIQKASNAIQHLYASTTRGVDLSKEIIQMAINSNTELNPEPISQDGKEHSIKAPKKVIKPRSKNQNDYLNNMSKFEVNFGVGPAGTGKTYLAVAKAVEMLVAEKVKKIILIRPAVEAGEKLGFLPGDLSQKVDPYLRPLYDALYEMLGFEQVIRLLEKEILEVAPLAYLRGRTLNNAFIIMDESQNTTVDQMKMFLTRMGFGSHAIINGDITQIDLPKNIESGLGHSIRVLKDVEGIGFTVFSSRDVVRHPLVRKIVDAYDQFDQKKN</sequence>
<dbReference type="Pfam" id="PF02562">
    <property type="entry name" value="PhoH"/>
    <property type="match status" value="1"/>
</dbReference>
<evidence type="ECO:0000256" key="4">
    <source>
        <dbReference type="ARBA" id="ARBA00022741"/>
    </source>
</evidence>
<dbReference type="SUPFAM" id="SSF54791">
    <property type="entry name" value="Eukaryotic type KH-domain (KH-domain type I)"/>
    <property type="match status" value="1"/>
</dbReference>
<dbReference type="PANTHER" id="PTHR30473:SF1">
    <property type="entry name" value="PHOH-LIKE PROTEIN"/>
    <property type="match status" value="1"/>
</dbReference>
<reference evidence="8 9" key="1">
    <citation type="submission" date="2012-09" db="EMBL/GenBank/DDBJ databases">
        <authorList>
            <person name="Dupont C.L."/>
            <person name="Rusch D.B."/>
            <person name="Lombardo M.-J."/>
            <person name="Novotny M."/>
            <person name="Yee-Greenbaum J."/>
            <person name="Laskin R."/>
        </authorList>
    </citation>
    <scope>NUCLEOTIDE SEQUENCE [LARGE SCALE GENOMIC DNA]</scope>
    <source>
        <strain evidence="8">SAR86E</strain>
    </source>
</reference>
<dbReference type="PATRIC" id="fig|1208365.4.peg.559"/>
<dbReference type="PANTHER" id="PTHR30473">
    <property type="entry name" value="PROTEIN PHOH"/>
    <property type="match status" value="1"/>
</dbReference>
<keyword evidence="3" id="KW-0963">Cytoplasm</keyword>
<dbReference type="STRING" id="1208365.B273_0982"/>
<name>K6GIL7_9GAMM</name>
<keyword evidence="4" id="KW-0547">Nucleotide-binding</keyword>
<proteinExistence type="inferred from homology"/>
<keyword evidence="9" id="KW-1185">Reference proteome</keyword>
<accession>K6GIL7</accession>
<dbReference type="Proteomes" id="UP000010310">
    <property type="component" value="Unassembled WGS sequence"/>
</dbReference>
<dbReference type="EMBL" id="AMWX01000002">
    <property type="protein sequence ID" value="EKO36876.1"/>
    <property type="molecule type" value="Genomic_DNA"/>
</dbReference>
<evidence type="ECO:0000313" key="9">
    <source>
        <dbReference type="Proteomes" id="UP000010310"/>
    </source>
</evidence>
<organism evidence="8 9">
    <name type="scientific">SAR86 cluster bacterium SAR86E</name>
    <dbReference type="NCBI Taxonomy" id="1208365"/>
    <lineage>
        <taxon>Bacteria</taxon>
        <taxon>Pseudomonadati</taxon>
        <taxon>Pseudomonadota</taxon>
        <taxon>Gammaproteobacteria</taxon>
        <taxon>SAR86 cluster</taxon>
    </lineage>
</organism>
<keyword evidence="5" id="KW-0067">ATP-binding</keyword>
<dbReference type="Gene3D" id="3.40.50.300">
    <property type="entry name" value="P-loop containing nucleotide triphosphate hydrolases"/>
    <property type="match status" value="1"/>
</dbReference>
<dbReference type="InterPro" id="IPR027417">
    <property type="entry name" value="P-loop_NTPase"/>
</dbReference>
<dbReference type="InterPro" id="IPR003714">
    <property type="entry name" value="PhoH"/>
</dbReference>
<feature type="domain" description="PhoH-like protein" evidence="7">
    <location>
        <begin position="115"/>
        <end position="318"/>
    </location>
</feature>
<dbReference type="SUPFAM" id="SSF52540">
    <property type="entry name" value="P-loop containing nucleoside triphosphate hydrolases"/>
    <property type="match status" value="1"/>
</dbReference>
<evidence type="ECO:0000313" key="8">
    <source>
        <dbReference type="EMBL" id="EKO36876.1"/>
    </source>
</evidence>
<dbReference type="GO" id="GO:0003723">
    <property type="term" value="F:RNA binding"/>
    <property type="evidence" value="ECO:0007669"/>
    <property type="project" value="InterPro"/>
</dbReference>
<dbReference type="InterPro" id="IPR051451">
    <property type="entry name" value="PhoH2-like"/>
</dbReference>
<dbReference type="GO" id="GO:0005524">
    <property type="term" value="F:ATP binding"/>
    <property type="evidence" value="ECO:0007669"/>
    <property type="project" value="UniProtKB-KW"/>
</dbReference>
<dbReference type="GO" id="GO:0005829">
    <property type="term" value="C:cytosol"/>
    <property type="evidence" value="ECO:0007669"/>
    <property type="project" value="TreeGrafter"/>
</dbReference>
<comment type="similarity">
    <text evidence="2">Belongs to the PhoH family.</text>
</comment>
<evidence type="ECO:0000259" key="7">
    <source>
        <dbReference type="Pfam" id="PF02562"/>
    </source>
</evidence>
<dbReference type="FunFam" id="3.40.50.300:FF:000013">
    <property type="entry name" value="PhoH family ATPase"/>
    <property type="match status" value="1"/>
</dbReference>
<comment type="subcellular location">
    <subcellularLocation>
        <location evidence="1">Cytoplasm</location>
    </subcellularLocation>
</comment>
<comment type="caution">
    <text evidence="8">The sequence shown here is derived from an EMBL/GenBank/DDBJ whole genome shotgun (WGS) entry which is preliminary data.</text>
</comment>
<gene>
    <name evidence="8" type="primary">ybeZ</name>
    <name evidence="8" type="ORF">B273_0982</name>
</gene>
<evidence type="ECO:0000256" key="6">
    <source>
        <dbReference type="ARBA" id="ARBA00039970"/>
    </source>
</evidence>
<evidence type="ECO:0000256" key="1">
    <source>
        <dbReference type="ARBA" id="ARBA00004496"/>
    </source>
</evidence>
<dbReference type="AlphaFoldDB" id="K6GIL7"/>
<evidence type="ECO:0000256" key="3">
    <source>
        <dbReference type="ARBA" id="ARBA00022490"/>
    </source>
</evidence>
<protein>
    <recommendedName>
        <fullName evidence="6">PhoH-like protein</fullName>
    </recommendedName>
</protein>
<evidence type="ECO:0000256" key="2">
    <source>
        <dbReference type="ARBA" id="ARBA00010393"/>
    </source>
</evidence>